<dbReference type="EMBL" id="CAJJDN010000179">
    <property type="protein sequence ID" value="CAD8127710.1"/>
    <property type="molecule type" value="Genomic_DNA"/>
</dbReference>
<evidence type="ECO:0000313" key="2">
    <source>
        <dbReference type="EMBL" id="CAD8127710.1"/>
    </source>
</evidence>
<dbReference type="AlphaFoldDB" id="A0A8S1RKM9"/>
<gene>
    <name evidence="2" type="ORF">PSON_ATCC_30995.1.T1790036</name>
</gene>
<dbReference type="Pfam" id="PF16531">
    <property type="entry name" value="SAS-6_N"/>
    <property type="match status" value="1"/>
</dbReference>
<name>A0A8S1RKM9_9CILI</name>
<protein>
    <recommendedName>
        <fullName evidence="1">Spindle assembly abnormal protein 6 N-terminal domain-containing protein</fullName>
    </recommendedName>
</protein>
<dbReference type="Proteomes" id="UP000692954">
    <property type="component" value="Unassembled WGS sequence"/>
</dbReference>
<dbReference type="PANTHER" id="PTHR34230:SF2">
    <property type="entry name" value="SPINDLE ASSEMBLY ABNORMAL PROTEIN 6 N-TERMINAL DOMAIN-CONTAINING PROTEIN"/>
    <property type="match status" value="1"/>
</dbReference>
<evidence type="ECO:0000313" key="3">
    <source>
        <dbReference type="Proteomes" id="UP000692954"/>
    </source>
</evidence>
<keyword evidence="3" id="KW-1185">Reference proteome</keyword>
<dbReference type="OrthoDB" id="49058at2759"/>
<dbReference type="PANTHER" id="PTHR34230">
    <property type="entry name" value="ASSEMBLY ABNORMAL PROTEIN 6, PUTATIVE-RELATED"/>
    <property type="match status" value="1"/>
</dbReference>
<organism evidence="2 3">
    <name type="scientific">Paramecium sonneborni</name>
    <dbReference type="NCBI Taxonomy" id="65129"/>
    <lineage>
        <taxon>Eukaryota</taxon>
        <taxon>Sar</taxon>
        <taxon>Alveolata</taxon>
        <taxon>Ciliophora</taxon>
        <taxon>Intramacronucleata</taxon>
        <taxon>Oligohymenophorea</taxon>
        <taxon>Peniculida</taxon>
        <taxon>Parameciidae</taxon>
        <taxon>Paramecium</taxon>
    </lineage>
</organism>
<evidence type="ECO:0000259" key="1">
    <source>
        <dbReference type="Pfam" id="PF16531"/>
    </source>
</evidence>
<proteinExistence type="predicted"/>
<feature type="domain" description="Spindle assembly abnormal protein 6 N-terminal" evidence="1">
    <location>
        <begin position="34"/>
        <end position="169"/>
    </location>
</feature>
<sequence>MKSGSSWLNAVQINPLDFAEIDYLDPALKEGHKVLYDRILNINIRFQDRFSEVQELSQPEPIRLRDIIQLRGTDSNPQSIKIEISSDKDLFFLFNHEATVNGFTQIKALQNLQMPFKDYAQIAIATLNKVEQNYNGYGAIFQVMLDGSARLEINQTTEFRSVHMIYFDFHQVEESFLRQTIVFKYNQQRKEIKYLSQSLNECRMRVTGTFK</sequence>
<comment type="caution">
    <text evidence="2">The sequence shown here is derived from an EMBL/GenBank/DDBJ whole genome shotgun (WGS) entry which is preliminary data.</text>
</comment>
<dbReference type="InterPro" id="IPR032396">
    <property type="entry name" value="SAS-6_N"/>
</dbReference>
<accession>A0A8S1RKM9</accession>
<dbReference type="CDD" id="cd10142">
    <property type="entry name" value="HD_SAS6_N"/>
    <property type="match status" value="1"/>
</dbReference>
<reference evidence="2" key="1">
    <citation type="submission" date="2021-01" db="EMBL/GenBank/DDBJ databases">
        <authorList>
            <consortium name="Genoscope - CEA"/>
            <person name="William W."/>
        </authorList>
    </citation>
    <scope>NUCLEOTIDE SEQUENCE</scope>
</reference>